<dbReference type="STRING" id="6216.A0A0R3SPY8"/>
<dbReference type="Gene3D" id="2.70.98.20">
    <property type="entry name" value="Copper amine oxidase, catalytic domain"/>
    <property type="match status" value="1"/>
</dbReference>
<comment type="similarity">
    <text evidence="1 7">Belongs to the copper/topaquinone oxidase family.</text>
</comment>
<dbReference type="Proteomes" id="UP000274504">
    <property type="component" value="Unassembled WGS sequence"/>
</dbReference>
<organism evidence="12">
    <name type="scientific">Hymenolepis diminuta</name>
    <name type="common">Rat tapeworm</name>
    <dbReference type="NCBI Taxonomy" id="6216"/>
    <lineage>
        <taxon>Eukaryota</taxon>
        <taxon>Metazoa</taxon>
        <taxon>Spiralia</taxon>
        <taxon>Lophotrochozoa</taxon>
        <taxon>Platyhelminthes</taxon>
        <taxon>Cestoda</taxon>
        <taxon>Eucestoda</taxon>
        <taxon>Cyclophyllidea</taxon>
        <taxon>Hymenolepididae</taxon>
        <taxon>Hymenolepis</taxon>
    </lineage>
</organism>
<keyword evidence="4 7" id="KW-0560">Oxidoreductase</keyword>
<dbReference type="GO" id="GO:0048038">
    <property type="term" value="F:quinone binding"/>
    <property type="evidence" value="ECO:0007669"/>
    <property type="project" value="InterPro"/>
</dbReference>
<dbReference type="AlphaFoldDB" id="A0A0R3SPY8"/>
<dbReference type="Gene3D" id="3.10.450.40">
    <property type="match status" value="1"/>
</dbReference>
<sequence length="621" mass="70394">MLYFLILLALASRATCQLYHIADVGPYDELSAEELDNAYRNLGTYLGREFISTHYFLPKHLMTSIFRTDSLTRVVHAVLEVPAKKDRQNALFPRFARVALYTPGEPLFTEYIVGTRQNIVNVTEVRTIPSIKRPVDEIESDNLQGFLYNVCSGEFGKFLKQYYGASFLYASSSAPESTECMKDEKSTENPASYPACLFGMYASPRVTMKKPSRRVTTFRLNRFIPPYNQHPIGVHIDHTDIDPHNWQVDGVFVQGKEFASVKDFLEFKSQFPNFFEESKVPAMPFKKNHTVQMGPDLCPMTQTNNRHRNYQDVFKGSIVNKHVRYGPWSFHLGVRHETGLRIYDVTFNGELIMNEAGMDETVTIYGGDTPFMQSMTSLESMYGVGSLTSELSPGVDCPENAIFLSVPIIPSLSLRSKTVHNGICIYESSADVHDGAIRRHYQEFADEYFSSNSGYGAAKVGKSLYVLISAAIYNYQYSFVNIFSPTGSYACYVVPSGYIHVDNPFDSEHHYGFVEPRFDLRFNIHTHHFLFFVDALGSNNMVEQIKVYAEEERMGFDMMNMEVGRLYKESEGRLKGGDPLTRTAICLASNETPQRCLSIVNAATMPSIVTKTASRSFAWIR</sequence>
<dbReference type="GO" id="GO:0008131">
    <property type="term" value="F:primary methylamine oxidase activity"/>
    <property type="evidence" value="ECO:0007669"/>
    <property type="project" value="InterPro"/>
</dbReference>
<dbReference type="Pfam" id="PF01179">
    <property type="entry name" value="Cu_amine_oxid"/>
    <property type="match status" value="1"/>
</dbReference>
<dbReference type="OrthoDB" id="5379943at2759"/>
<comment type="cofactor">
    <cofactor evidence="7">
        <name>Cu cation</name>
        <dbReference type="ChEBI" id="CHEBI:23378"/>
    </cofactor>
    <text evidence="7">Contains 1 topaquinone per subunit.</text>
</comment>
<gene>
    <name evidence="10" type="ORF">HDID_LOCUS7081</name>
</gene>
<dbReference type="PANTHER" id="PTHR10638">
    <property type="entry name" value="COPPER AMINE OXIDASE"/>
    <property type="match status" value="1"/>
</dbReference>
<dbReference type="EC" id="1.4.3.-" evidence="7"/>
<reference evidence="12" key="1">
    <citation type="submission" date="2017-02" db="UniProtKB">
        <authorList>
            <consortium name="WormBaseParasite"/>
        </authorList>
    </citation>
    <scope>IDENTIFICATION</scope>
</reference>
<keyword evidence="5 7" id="KW-0186">Copper</keyword>
<keyword evidence="2 7" id="KW-0479">Metal-binding</keyword>
<evidence type="ECO:0000313" key="10">
    <source>
        <dbReference type="EMBL" id="VDL59399.1"/>
    </source>
</evidence>
<accession>A0A0R3SPY8</accession>
<dbReference type="InterPro" id="IPR015798">
    <property type="entry name" value="Cu_amine_oxidase_C"/>
</dbReference>
<dbReference type="InterPro" id="IPR016182">
    <property type="entry name" value="Cu_amine_oxidase_N-reg"/>
</dbReference>
<feature type="domain" description="Copper amine oxidase catalytic" evidence="9">
    <location>
        <begin position="319"/>
        <end position="574"/>
    </location>
</feature>
<evidence type="ECO:0000259" key="9">
    <source>
        <dbReference type="Pfam" id="PF01179"/>
    </source>
</evidence>
<dbReference type="WBParaSite" id="HDID_0000708301-mRNA-1">
    <property type="protein sequence ID" value="HDID_0000708301-mRNA-1"/>
    <property type="gene ID" value="HDID_0000708301"/>
</dbReference>
<keyword evidence="3 6" id="KW-0801">TPQ</keyword>
<evidence type="ECO:0000313" key="11">
    <source>
        <dbReference type="Proteomes" id="UP000274504"/>
    </source>
</evidence>
<evidence type="ECO:0000256" key="3">
    <source>
        <dbReference type="ARBA" id="ARBA00022772"/>
    </source>
</evidence>
<dbReference type="GO" id="GO:0005507">
    <property type="term" value="F:copper ion binding"/>
    <property type="evidence" value="ECO:0007669"/>
    <property type="project" value="InterPro"/>
</dbReference>
<feature type="signal peptide" evidence="8">
    <location>
        <begin position="1"/>
        <end position="16"/>
    </location>
</feature>
<name>A0A0R3SPY8_HYMDI</name>
<evidence type="ECO:0000256" key="8">
    <source>
        <dbReference type="SAM" id="SignalP"/>
    </source>
</evidence>
<protein>
    <recommendedName>
        <fullName evidence="7">Amine oxidase</fullName>
        <ecNumber evidence="7">1.4.3.-</ecNumber>
    </recommendedName>
</protein>
<dbReference type="InterPro" id="IPR036460">
    <property type="entry name" value="Cu_amine_oxidase_C_sf"/>
</dbReference>
<evidence type="ECO:0000256" key="7">
    <source>
        <dbReference type="RuleBase" id="RU000672"/>
    </source>
</evidence>
<dbReference type="SUPFAM" id="SSF54416">
    <property type="entry name" value="Amine oxidase N-terminal region"/>
    <property type="match status" value="1"/>
</dbReference>
<dbReference type="PANTHER" id="PTHR10638:SF20">
    <property type="entry name" value="AMINE OXIDASE"/>
    <property type="match status" value="1"/>
</dbReference>
<evidence type="ECO:0000256" key="5">
    <source>
        <dbReference type="ARBA" id="ARBA00023008"/>
    </source>
</evidence>
<comment type="PTM">
    <text evidence="6 7">Topaquinone (TPQ) is generated by copper-dependent autoxidation of a specific tyrosyl residue.</text>
</comment>
<evidence type="ECO:0000256" key="2">
    <source>
        <dbReference type="ARBA" id="ARBA00022723"/>
    </source>
</evidence>
<evidence type="ECO:0000256" key="6">
    <source>
        <dbReference type="PIRSR" id="PIRSR600269-51"/>
    </source>
</evidence>
<evidence type="ECO:0000256" key="1">
    <source>
        <dbReference type="ARBA" id="ARBA00007983"/>
    </source>
</evidence>
<dbReference type="GO" id="GO:0005886">
    <property type="term" value="C:plasma membrane"/>
    <property type="evidence" value="ECO:0007669"/>
    <property type="project" value="TreeGrafter"/>
</dbReference>
<feature type="chain" id="PRO_5043131375" description="Amine oxidase" evidence="8">
    <location>
        <begin position="17"/>
        <end position="621"/>
    </location>
</feature>
<evidence type="ECO:0000256" key="4">
    <source>
        <dbReference type="ARBA" id="ARBA00023002"/>
    </source>
</evidence>
<dbReference type="EMBL" id="UYSG01010902">
    <property type="protein sequence ID" value="VDL59399.1"/>
    <property type="molecule type" value="Genomic_DNA"/>
</dbReference>
<reference evidence="10 11" key="2">
    <citation type="submission" date="2018-11" db="EMBL/GenBank/DDBJ databases">
        <authorList>
            <consortium name="Pathogen Informatics"/>
        </authorList>
    </citation>
    <scope>NUCLEOTIDE SEQUENCE [LARGE SCALE GENOMIC DNA]</scope>
</reference>
<proteinExistence type="inferred from homology"/>
<feature type="modified residue" description="2',4',5'-topaquinone" evidence="6">
    <location>
        <position position="475"/>
    </location>
</feature>
<dbReference type="InterPro" id="IPR000269">
    <property type="entry name" value="Cu_amine_oxidase"/>
</dbReference>
<dbReference type="GO" id="GO:0009308">
    <property type="term" value="P:amine metabolic process"/>
    <property type="evidence" value="ECO:0007669"/>
    <property type="project" value="UniProtKB-UniRule"/>
</dbReference>
<dbReference type="SUPFAM" id="SSF49998">
    <property type="entry name" value="Amine oxidase catalytic domain"/>
    <property type="match status" value="1"/>
</dbReference>
<evidence type="ECO:0000313" key="12">
    <source>
        <dbReference type="WBParaSite" id="HDID_0000708301-mRNA-1"/>
    </source>
</evidence>
<keyword evidence="8" id="KW-0732">Signal</keyword>